<sequence>MPELLEILKPKLQQTGFKNMPIIEGALDDMQVFLSPSLLAIKNKIVLDIGGSCFAHLKCALEVPRLYRRTNKEIPKKPSSYVDNALKPLFYLQNQCKNILKQSIREELLIRALCICTPKYYDTLSDVLSSLKKMEESLKRLKQARKTAASSVTNRGNSDDHKIRLQLALDVDFFSNQVQNLGLRKDEIESFQALTDLVYTAKEQAIAE</sequence>
<dbReference type="InterPro" id="IPR024603">
    <property type="entry name" value="COG_complex_COG2_C"/>
</dbReference>
<organism evidence="3 4">
    <name type="scientific">Hymenochirus boettgeri</name>
    <name type="common">Congo dwarf clawed frog</name>
    <dbReference type="NCBI Taxonomy" id="247094"/>
    <lineage>
        <taxon>Eukaryota</taxon>
        <taxon>Metazoa</taxon>
        <taxon>Chordata</taxon>
        <taxon>Craniata</taxon>
        <taxon>Vertebrata</taxon>
        <taxon>Euteleostomi</taxon>
        <taxon>Amphibia</taxon>
        <taxon>Batrachia</taxon>
        <taxon>Anura</taxon>
        <taxon>Pipoidea</taxon>
        <taxon>Pipidae</taxon>
        <taxon>Pipinae</taxon>
        <taxon>Hymenochirus</taxon>
    </lineage>
</organism>
<dbReference type="OrthoDB" id="332281at2759"/>
<evidence type="ECO:0000259" key="2">
    <source>
        <dbReference type="Pfam" id="PF12022"/>
    </source>
</evidence>
<comment type="caution">
    <text evidence="3">The sequence shown here is derived from an EMBL/GenBank/DDBJ whole genome shotgun (WGS) entry which is preliminary data.</text>
</comment>
<dbReference type="PANTHER" id="PTHR12961">
    <property type="entry name" value="CONSERVED OLIGOMERIC GOLGI COMPLEX COMPONENT 2"/>
    <property type="match status" value="1"/>
</dbReference>
<dbReference type="Proteomes" id="UP000812440">
    <property type="component" value="Chromosome 5"/>
</dbReference>
<gene>
    <name evidence="3" type="ORF">GDO86_009496</name>
</gene>
<dbReference type="InterPro" id="IPR009316">
    <property type="entry name" value="COG2"/>
</dbReference>
<dbReference type="PANTHER" id="PTHR12961:SF0">
    <property type="entry name" value="CONSERVED OLIGOMERIC GOLGI COMPLEX SUBUNIT 2"/>
    <property type="match status" value="1"/>
</dbReference>
<dbReference type="Pfam" id="PF12022">
    <property type="entry name" value="COG2_C"/>
    <property type="match status" value="1"/>
</dbReference>
<evidence type="ECO:0000256" key="1">
    <source>
        <dbReference type="SAM" id="Coils"/>
    </source>
</evidence>
<reference evidence="3" key="1">
    <citation type="thesis" date="2020" institute="ProQuest LLC" country="789 East Eisenhower Parkway, Ann Arbor, MI, USA">
        <title>Comparative Genomics and Chromosome Evolution.</title>
        <authorList>
            <person name="Mudd A.B."/>
        </authorList>
    </citation>
    <scope>NUCLEOTIDE SEQUENCE</scope>
    <source>
        <strain evidence="3">Female2</strain>
        <tissue evidence="3">Blood</tissue>
    </source>
</reference>
<dbReference type="EMBL" id="JAACNH010000004">
    <property type="protein sequence ID" value="KAG8444330.1"/>
    <property type="molecule type" value="Genomic_DNA"/>
</dbReference>
<keyword evidence="4" id="KW-1185">Reference proteome</keyword>
<dbReference type="GO" id="GO:0017119">
    <property type="term" value="C:Golgi transport complex"/>
    <property type="evidence" value="ECO:0007669"/>
    <property type="project" value="TreeGrafter"/>
</dbReference>
<dbReference type="GO" id="GO:0015031">
    <property type="term" value="P:protein transport"/>
    <property type="evidence" value="ECO:0007669"/>
    <property type="project" value="InterPro"/>
</dbReference>
<dbReference type="AlphaFoldDB" id="A0A8T2JLX0"/>
<protein>
    <recommendedName>
        <fullName evidence="2">COG complex component COG2 C-terminal domain-containing protein</fullName>
    </recommendedName>
</protein>
<accession>A0A8T2JLX0</accession>
<name>A0A8T2JLX0_9PIPI</name>
<evidence type="ECO:0000313" key="3">
    <source>
        <dbReference type="EMBL" id="KAG8444330.1"/>
    </source>
</evidence>
<dbReference type="GO" id="GO:0016020">
    <property type="term" value="C:membrane"/>
    <property type="evidence" value="ECO:0007669"/>
    <property type="project" value="InterPro"/>
</dbReference>
<keyword evidence="1" id="KW-0175">Coiled coil</keyword>
<dbReference type="GO" id="GO:0007030">
    <property type="term" value="P:Golgi organization"/>
    <property type="evidence" value="ECO:0007669"/>
    <property type="project" value="InterPro"/>
</dbReference>
<feature type="domain" description="COG complex component COG2 C-terminal" evidence="2">
    <location>
        <begin position="4"/>
        <end position="171"/>
    </location>
</feature>
<dbReference type="GO" id="GO:0006891">
    <property type="term" value="P:intra-Golgi vesicle-mediated transport"/>
    <property type="evidence" value="ECO:0007669"/>
    <property type="project" value="TreeGrafter"/>
</dbReference>
<feature type="coiled-coil region" evidence="1">
    <location>
        <begin position="124"/>
        <end position="151"/>
    </location>
</feature>
<evidence type="ECO:0000313" key="4">
    <source>
        <dbReference type="Proteomes" id="UP000812440"/>
    </source>
</evidence>
<proteinExistence type="predicted"/>